<dbReference type="GO" id="GO:0022857">
    <property type="term" value="F:transmembrane transporter activity"/>
    <property type="evidence" value="ECO:0007669"/>
    <property type="project" value="InterPro"/>
</dbReference>
<evidence type="ECO:0000259" key="6">
    <source>
        <dbReference type="PROSITE" id="PS50850"/>
    </source>
</evidence>
<feature type="transmembrane region" description="Helical" evidence="5">
    <location>
        <begin position="395"/>
        <end position="417"/>
    </location>
</feature>
<dbReference type="PANTHER" id="PTHR11662">
    <property type="entry name" value="SOLUTE CARRIER FAMILY 17"/>
    <property type="match status" value="1"/>
</dbReference>
<comment type="caution">
    <text evidence="7">The sequence shown here is derived from an EMBL/GenBank/DDBJ whole genome shotgun (WGS) entry which is preliminary data.</text>
</comment>
<dbReference type="EMBL" id="MUTJ01000057">
    <property type="protein sequence ID" value="ONU84012.1"/>
    <property type="molecule type" value="Genomic_DNA"/>
</dbReference>
<dbReference type="Gene3D" id="1.20.1250.20">
    <property type="entry name" value="MFS general substrate transporter like domains"/>
    <property type="match status" value="2"/>
</dbReference>
<feature type="domain" description="Major facilitator superfamily (MFS) profile" evidence="6">
    <location>
        <begin position="21"/>
        <end position="420"/>
    </location>
</feature>
<evidence type="ECO:0000313" key="7">
    <source>
        <dbReference type="EMBL" id="ONU84012.1"/>
    </source>
</evidence>
<feature type="transmembrane region" description="Helical" evidence="5">
    <location>
        <begin position="20"/>
        <end position="38"/>
    </location>
</feature>
<gene>
    <name evidence="7" type="ORF">A8E72_19360</name>
</gene>
<dbReference type="InterPro" id="IPR050382">
    <property type="entry name" value="MFS_Na/Anion_cotransporter"/>
</dbReference>
<feature type="transmembrane region" description="Helical" evidence="5">
    <location>
        <begin position="332"/>
        <end position="357"/>
    </location>
</feature>
<feature type="transmembrane region" description="Helical" evidence="5">
    <location>
        <begin position="271"/>
        <end position="295"/>
    </location>
</feature>
<dbReference type="PROSITE" id="PS50850">
    <property type="entry name" value="MFS"/>
    <property type="match status" value="1"/>
</dbReference>
<dbReference type="Pfam" id="PF07690">
    <property type="entry name" value="MFS_1"/>
    <property type="match status" value="1"/>
</dbReference>
<dbReference type="InterPro" id="IPR020846">
    <property type="entry name" value="MFS_dom"/>
</dbReference>
<dbReference type="InterPro" id="IPR036259">
    <property type="entry name" value="MFS_trans_sf"/>
</dbReference>
<feature type="transmembrane region" description="Helical" evidence="5">
    <location>
        <begin position="50"/>
        <end position="70"/>
    </location>
</feature>
<dbReference type="PANTHER" id="PTHR11662:SF446">
    <property type="entry name" value="SODIUM-DEPENDENT PHOSPHATE TRANSPORT PROTEIN 1, CHLOROPLASTIC"/>
    <property type="match status" value="1"/>
</dbReference>
<evidence type="ECO:0000256" key="3">
    <source>
        <dbReference type="ARBA" id="ARBA00022989"/>
    </source>
</evidence>
<comment type="subcellular location">
    <subcellularLocation>
        <location evidence="1">Membrane</location>
        <topology evidence="1">Multi-pass membrane protein</topology>
    </subcellularLocation>
</comment>
<feature type="transmembrane region" description="Helical" evidence="5">
    <location>
        <begin position="369"/>
        <end position="389"/>
    </location>
</feature>
<keyword evidence="2 5" id="KW-0812">Transmembrane</keyword>
<organism evidence="7 8">
    <name type="scientific">Burkholderia cenocepacia</name>
    <dbReference type="NCBI Taxonomy" id="95486"/>
    <lineage>
        <taxon>Bacteria</taxon>
        <taxon>Pseudomonadati</taxon>
        <taxon>Pseudomonadota</taxon>
        <taxon>Betaproteobacteria</taxon>
        <taxon>Burkholderiales</taxon>
        <taxon>Burkholderiaceae</taxon>
        <taxon>Burkholderia</taxon>
        <taxon>Burkholderia cepacia complex</taxon>
    </lineage>
</organism>
<accession>A0A1V2W2I1</accession>
<dbReference type="Proteomes" id="UP000188543">
    <property type="component" value="Unassembled WGS sequence"/>
</dbReference>
<name>A0A1V2W2I1_9BURK</name>
<evidence type="ECO:0000256" key="1">
    <source>
        <dbReference type="ARBA" id="ARBA00004141"/>
    </source>
</evidence>
<reference evidence="7 8" key="1">
    <citation type="submission" date="2016-08" db="EMBL/GenBank/DDBJ databases">
        <authorList>
            <person name="Seilhamer J.J."/>
        </authorList>
    </citation>
    <scope>NUCLEOTIDE SEQUENCE [LARGE SCALE GENOMIC DNA]</scope>
    <source>
        <strain evidence="7 8">VC14762</strain>
    </source>
</reference>
<keyword evidence="3 5" id="KW-1133">Transmembrane helix</keyword>
<protein>
    <submittedName>
        <fullName evidence="7">MFS transporter</fullName>
    </submittedName>
</protein>
<sequence>MPPEIVRPDDHDTRSRGAKVAIAFLIGAGLINNLDRSALSVANHLVASELQLSAAQMGMLMSSFSIVYAFSQLPIGLILDRFGARIVFGLGLLFWSTAQLACGFVQTFQQMLLGRALLGVGESPHYPACAKIVSEWFPAEKRGGPTSLFLIAGTVAPALAPPLLTLLLIAVGWRMMFATLGVLGIVLALTWFAVYRNRTTGRQTSDMVAHDDQARAARPGFADWRALMFQRNTIAMMLGSAGVIYMIWLYVSWLPAYLEHEQHVSIAKTGWLAAIPYAAGTLGQLSCGTFIDFLTRKGYSVSLSRKIPTCIGLVVAAMFTAAAAAAHTPALAVAAISGALFSIYFANVGTWAIVGVMVPSRLVATMGSVLTFGGYLGGSAAPVITGVIVDRTHSFANGLLISACLAIAAAAVFAFGIRIKDQI</sequence>
<evidence type="ECO:0000256" key="4">
    <source>
        <dbReference type="ARBA" id="ARBA00023136"/>
    </source>
</evidence>
<evidence type="ECO:0000313" key="8">
    <source>
        <dbReference type="Proteomes" id="UP000188543"/>
    </source>
</evidence>
<dbReference type="OrthoDB" id="8596007at2"/>
<keyword evidence="4 5" id="KW-0472">Membrane</keyword>
<dbReference type="InterPro" id="IPR011701">
    <property type="entry name" value="MFS"/>
</dbReference>
<dbReference type="CDD" id="cd17319">
    <property type="entry name" value="MFS_ExuT_GudP_like"/>
    <property type="match status" value="1"/>
</dbReference>
<evidence type="ECO:0000256" key="2">
    <source>
        <dbReference type="ARBA" id="ARBA00022692"/>
    </source>
</evidence>
<dbReference type="SUPFAM" id="SSF103473">
    <property type="entry name" value="MFS general substrate transporter"/>
    <property type="match status" value="1"/>
</dbReference>
<feature type="transmembrane region" description="Helical" evidence="5">
    <location>
        <begin position="307"/>
        <end position="326"/>
    </location>
</feature>
<dbReference type="AlphaFoldDB" id="A0A1V2W2I1"/>
<feature type="transmembrane region" description="Helical" evidence="5">
    <location>
        <begin position="175"/>
        <end position="195"/>
    </location>
</feature>
<evidence type="ECO:0000256" key="5">
    <source>
        <dbReference type="SAM" id="Phobius"/>
    </source>
</evidence>
<proteinExistence type="predicted"/>
<feature type="transmembrane region" description="Helical" evidence="5">
    <location>
        <begin position="82"/>
        <end position="105"/>
    </location>
</feature>
<feature type="transmembrane region" description="Helical" evidence="5">
    <location>
        <begin position="234"/>
        <end position="251"/>
    </location>
</feature>
<dbReference type="GO" id="GO:0016020">
    <property type="term" value="C:membrane"/>
    <property type="evidence" value="ECO:0007669"/>
    <property type="project" value="UniProtKB-SubCell"/>
</dbReference>